<dbReference type="GO" id="GO:0003677">
    <property type="term" value="F:DNA binding"/>
    <property type="evidence" value="ECO:0007669"/>
    <property type="project" value="UniProtKB-KW"/>
</dbReference>
<dbReference type="SUPFAM" id="SSF50249">
    <property type="entry name" value="Nucleic acid-binding proteins"/>
    <property type="match status" value="1"/>
</dbReference>
<comment type="caution">
    <text evidence="10">The sequence shown here is derived from an EMBL/GenBank/DDBJ whole genome shotgun (WGS) entry which is preliminary data.</text>
</comment>
<dbReference type="AlphaFoldDB" id="A0A4R0RXW8"/>
<evidence type="ECO:0000256" key="3">
    <source>
        <dbReference type="ARBA" id="ARBA00017411"/>
    </source>
</evidence>
<dbReference type="PANTHER" id="PTHR13989:SF33">
    <property type="entry name" value="CST COMPLEX SUBUNIT STN1"/>
    <property type="match status" value="1"/>
</dbReference>
<dbReference type="InterPro" id="IPR012340">
    <property type="entry name" value="NA-bd_OB-fold"/>
</dbReference>
<dbReference type="InterPro" id="IPR040260">
    <property type="entry name" value="RFA2-like"/>
</dbReference>
<dbReference type="OrthoDB" id="77828at2759"/>
<keyword evidence="5" id="KW-0779">Telomere</keyword>
<evidence type="ECO:0000313" key="10">
    <source>
        <dbReference type="EMBL" id="TCD71935.1"/>
    </source>
</evidence>
<evidence type="ECO:0000256" key="6">
    <source>
        <dbReference type="ARBA" id="ARBA00023125"/>
    </source>
</evidence>
<dbReference type="Proteomes" id="UP000292702">
    <property type="component" value="Unassembled WGS sequence"/>
</dbReference>
<reference evidence="10 11" key="1">
    <citation type="submission" date="2018-11" db="EMBL/GenBank/DDBJ databases">
        <title>Genome assembly of Steccherinum ochraceum LE-BIN_3174, the white-rot fungus of the Steccherinaceae family (The Residual Polyporoid clade, Polyporales, Basidiomycota).</title>
        <authorList>
            <person name="Fedorova T.V."/>
            <person name="Glazunova O.A."/>
            <person name="Landesman E.O."/>
            <person name="Moiseenko K.V."/>
            <person name="Psurtseva N.V."/>
            <person name="Savinova O.S."/>
            <person name="Shakhova N.V."/>
            <person name="Tyazhelova T.V."/>
            <person name="Vasina D.V."/>
        </authorList>
    </citation>
    <scope>NUCLEOTIDE SEQUENCE [LARGE SCALE GENOMIC DNA]</scope>
    <source>
        <strain evidence="10 11">LE-BIN_3174</strain>
    </source>
</reference>
<accession>A0A4R0RXW8</accession>
<dbReference type="STRING" id="92696.A0A4R0RXW8"/>
<comment type="subcellular location">
    <subcellularLocation>
        <location evidence="2">Chromosome</location>
        <location evidence="2">Telomere</location>
    </subcellularLocation>
    <subcellularLocation>
        <location evidence="1">Nucleus</location>
    </subcellularLocation>
</comment>
<name>A0A4R0RXW8_9APHY</name>
<dbReference type="Gene3D" id="2.40.50.140">
    <property type="entry name" value="Nucleic acid-binding proteins"/>
    <property type="match status" value="1"/>
</dbReference>
<feature type="region of interest" description="Disordered" evidence="9">
    <location>
        <begin position="347"/>
        <end position="405"/>
    </location>
</feature>
<feature type="region of interest" description="Disordered" evidence="9">
    <location>
        <begin position="549"/>
        <end position="569"/>
    </location>
</feature>
<dbReference type="GO" id="GO:0000781">
    <property type="term" value="C:chromosome, telomeric region"/>
    <property type="evidence" value="ECO:0007669"/>
    <property type="project" value="UniProtKB-SubCell"/>
</dbReference>
<keyword evidence="11" id="KW-1185">Reference proteome</keyword>
<evidence type="ECO:0000256" key="4">
    <source>
        <dbReference type="ARBA" id="ARBA00022454"/>
    </source>
</evidence>
<dbReference type="EMBL" id="RWJN01000001">
    <property type="protein sequence ID" value="TCD71935.1"/>
    <property type="molecule type" value="Genomic_DNA"/>
</dbReference>
<organism evidence="10 11">
    <name type="scientific">Steccherinum ochraceum</name>
    <dbReference type="NCBI Taxonomy" id="92696"/>
    <lineage>
        <taxon>Eukaryota</taxon>
        <taxon>Fungi</taxon>
        <taxon>Dikarya</taxon>
        <taxon>Basidiomycota</taxon>
        <taxon>Agaricomycotina</taxon>
        <taxon>Agaricomycetes</taxon>
        <taxon>Polyporales</taxon>
        <taxon>Steccherinaceae</taxon>
        <taxon>Steccherinum</taxon>
    </lineage>
</organism>
<feature type="region of interest" description="Disordered" evidence="9">
    <location>
        <begin position="151"/>
        <end position="198"/>
    </location>
</feature>
<evidence type="ECO:0000256" key="2">
    <source>
        <dbReference type="ARBA" id="ARBA00004574"/>
    </source>
</evidence>
<sequence>MGYTATTARTRPPYYTPAIQSREIGLVDIAIAKSAGIRAPKSQDAGYSVDSGPRTAHAVRDEVPIASSSTSKPAESSSQELWKWTMTADAIASCFVKDALEMKECGVKGVEFFWLGRVPCRTVRIVGWVAGVQVYEKKTVYTVDDGTAVIDCNHRHANPPPTKQQSPEKAGKQPYSKSESKTSPSHATHGTKRPVPELVNAPQPVAHVGISVRIVGRVMQWHETRVLHVDDIDLCSSANDEPNHWLANHERIAFASSTCTVTRSANTIAVICCKQRSEFTHLIGIECRGPSGACFDVASVLPPSLTRQLTQSPIRLRHPSRLHTRDLTANTFRIYLKHYMDNAPLDRDDCLSTDDQSDEPYSGRRSPGTPTKRSSVTRQQTDATPRPTRHWDETHILSRTPRASRSTLSGIEGYSLSHLRRVPELQLLAQRVVHAEARRRAREERARLKESQTQGSTSNIPRYASSVSSNSSRGAIGGKAGESMGRKIKRLFQHVIRELFKEGSIVLWDGPVRALPSSDPLPSLLSFVSASAPQNKLWKGDSTVLSSASGASHASEMDDPGELSDPPAGEEAYIPLTTPYLAKIIERTIVDMMSVPVASSSVSSKLWSISAVSTAPRAGPTPSEILGHLQRRDERWARVGDWAVKDALEWSRDQGRVWCIGDERWELCG</sequence>
<keyword evidence="7" id="KW-0539">Nucleus</keyword>
<evidence type="ECO:0000256" key="5">
    <source>
        <dbReference type="ARBA" id="ARBA00022895"/>
    </source>
</evidence>
<feature type="compositionally biased region" description="Polar residues" evidence="9">
    <location>
        <begin position="451"/>
        <end position="460"/>
    </location>
</feature>
<dbReference type="GO" id="GO:0005634">
    <property type="term" value="C:nucleus"/>
    <property type="evidence" value="ECO:0007669"/>
    <property type="project" value="UniProtKB-SubCell"/>
</dbReference>
<keyword evidence="6" id="KW-0238">DNA-binding</keyword>
<keyword evidence="4" id="KW-0158">Chromosome</keyword>
<evidence type="ECO:0000256" key="8">
    <source>
        <dbReference type="ARBA" id="ARBA00030039"/>
    </source>
</evidence>
<protein>
    <recommendedName>
        <fullName evidence="3">CST complex subunit STN1</fullName>
    </recommendedName>
    <alternativeName>
        <fullName evidence="8">Suppressor of cdc thirteen homolog</fullName>
    </alternativeName>
</protein>
<evidence type="ECO:0000313" key="11">
    <source>
        <dbReference type="Proteomes" id="UP000292702"/>
    </source>
</evidence>
<evidence type="ECO:0000256" key="7">
    <source>
        <dbReference type="ARBA" id="ARBA00023242"/>
    </source>
</evidence>
<evidence type="ECO:0000256" key="1">
    <source>
        <dbReference type="ARBA" id="ARBA00004123"/>
    </source>
</evidence>
<feature type="compositionally biased region" description="Polar residues" evidence="9">
    <location>
        <begin position="175"/>
        <end position="188"/>
    </location>
</feature>
<feature type="compositionally biased region" description="Polar residues" evidence="9">
    <location>
        <begin position="368"/>
        <end position="383"/>
    </location>
</feature>
<proteinExistence type="predicted"/>
<evidence type="ECO:0000256" key="9">
    <source>
        <dbReference type="SAM" id="MobiDB-lite"/>
    </source>
</evidence>
<dbReference type="PANTHER" id="PTHR13989">
    <property type="entry name" value="REPLICATION PROTEIN A-RELATED"/>
    <property type="match status" value="1"/>
</dbReference>
<feature type="region of interest" description="Disordered" evidence="9">
    <location>
        <begin position="443"/>
        <end position="480"/>
    </location>
</feature>
<gene>
    <name evidence="10" type="ORF">EIP91_000067</name>
</gene>